<evidence type="ECO:0000259" key="10">
    <source>
        <dbReference type="PROSITE" id="PS50011"/>
    </source>
</evidence>
<evidence type="ECO:0000259" key="11">
    <source>
        <dbReference type="PROSITE" id="PS50249"/>
    </source>
</evidence>
<comment type="caution">
    <text evidence="12">The sequence shown here is derived from an EMBL/GenBank/DDBJ whole genome shotgun (WGS) entry which is preliminary data.</text>
</comment>
<evidence type="ECO:0000313" key="12">
    <source>
        <dbReference type="EMBL" id="KAI7839063.1"/>
    </source>
</evidence>
<protein>
    <recommendedName>
        <fullName evidence="2">non-specific serine/threonine protein kinase</fullName>
        <ecNumber evidence="2">2.7.11.1</ecNumber>
    </recommendedName>
</protein>
<dbReference type="SUPFAM" id="SSF56112">
    <property type="entry name" value="Protein kinase-like (PK-like)"/>
    <property type="match status" value="1"/>
</dbReference>
<dbReference type="Gene3D" id="3.40.140.10">
    <property type="entry name" value="Cytidine Deaminase, domain 2"/>
    <property type="match status" value="1"/>
</dbReference>
<feature type="domain" description="Protein kinase" evidence="10">
    <location>
        <begin position="395"/>
        <end position="625"/>
    </location>
</feature>
<evidence type="ECO:0000313" key="13">
    <source>
        <dbReference type="Proteomes" id="UP001205105"/>
    </source>
</evidence>
<evidence type="ECO:0000256" key="1">
    <source>
        <dbReference type="ARBA" id="ARBA00006008"/>
    </source>
</evidence>
<dbReference type="Gene3D" id="3.30.200.20">
    <property type="entry name" value="Phosphorylase Kinase, domain 1"/>
    <property type="match status" value="1"/>
</dbReference>
<proteinExistence type="inferred from homology"/>
<dbReference type="EC" id="2.7.11.1" evidence="2"/>
<dbReference type="EMBL" id="JADXDR010000108">
    <property type="protein sequence ID" value="KAI7839063.1"/>
    <property type="molecule type" value="Genomic_DNA"/>
</dbReference>
<dbReference type="PROSITE" id="PS50011">
    <property type="entry name" value="PROTEIN_KINASE_DOM"/>
    <property type="match status" value="1"/>
</dbReference>
<keyword evidence="6" id="KW-0378">Hydrolase</keyword>
<organism evidence="12 13">
    <name type="scientific">Chlorella ohadii</name>
    <dbReference type="NCBI Taxonomy" id="2649997"/>
    <lineage>
        <taxon>Eukaryota</taxon>
        <taxon>Viridiplantae</taxon>
        <taxon>Chlorophyta</taxon>
        <taxon>core chlorophytes</taxon>
        <taxon>Trebouxiophyceae</taxon>
        <taxon>Chlorellales</taxon>
        <taxon>Chlorellaceae</taxon>
        <taxon>Chlorella clade</taxon>
        <taxon>Chlorella</taxon>
    </lineage>
</organism>
<dbReference type="PROSITE" id="PS50249">
    <property type="entry name" value="MPN"/>
    <property type="match status" value="1"/>
</dbReference>
<dbReference type="GO" id="GO:0046872">
    <property type="term" value="F:metal ion binding"/>
    <property type="evidence" value="ECO:0007669"/>
    <property type="project" value="UniProtKB-KW"/>
</dbReference>
<dbReference type="SMART" id="SM00232">
    <property type="entry name" value="JAB_MPN"/>
    <property type="match status" value="1"/>
</dbReference>
<dbReference type="InterPro" id="IPR040961">
    <property type="entry name" value="CSN5_C"/>
</dbReference>
<dbReference type="GO" id="GO:0006508">
    <property type="term" value="P:proteolysis"/>
    <property type="evidence" value="ECO:0007669"/>
    <property type="project" value="UniProtKB-KW"/>
</dbReference>
<dbReference type="GO" id="GO:0004674">
    <property type="term" value="F:protein serine/threonine kinase activity"/>
    <property type="evidence" value="ECO:0007669"/>
    <property type="project" value="UniProtKB-EC"/>
</dbReference>
<dbReference type="InterPro" id="IPR000719">
    <property type="entry name" value="Prot_kinase_dom"/>
</dbReference>
<evidence type="ECO:0000256" key="3">
    <source>
        <dbReference type="ARBA" id="ARBA00022670"/>
    </source>
</evidence>
<dbReference type="Gene3D" id="1.10.510.10">
    <property type="entry name" value="Transferase(Phosphotransferase) domain 1"/>
    <property type="match status" value="1"/>
</dbReference>
<dbReference type="CDD" id="cd08069">
    <property type="entry name" value="MPN_RPN11_CSN5"/>
    <property type="match status" value="1"/>
</dbReference>
<evidence type="ECO:0000256" key="7">
    <source>
        <dbReference type="ARBA" id="ARBA00022833"/>
    </source>
</evidence>
<feature type="compositionally biased region" description="Acidic residues" evidence="9">
    <location>
        <begin position="378"/>
        <end position="387"/>
    </location>
</feature>
<dbReference type="Pfam" id="PF01398">
    <property type="entry name" value="JAB"/>
    <property type="match status" value="1"/>
</dbReference>
<feature type="region of interest" description="Disordered" evidence="9">
    <location>
        <begin position="657"/>
        <end position="677"/>
    </location>
</feature>
<keyword evidence="7" id="KW-0862">Zinc</keyword>
<dbReference type="Pfam" id="PF18323">
    <property type="entry name" value="CSN5_C"/>
    <property type="match status" value="1"/>
</dbReference>
<dbReference type="InterPro" id="IPR000555">
    <property type="entry name" value="JAMM/MPN+_dom"/>
</dbReference>
<dbReference type="InterPro" id="IPR050588">
    <property type="entry name" value="WNK_Ser-Thr_kinase"/>
</dbReference>
<gene>
    <name evidence="12" type="ORF">COHA_007205</name>
</gene>
<name>A0AAD5DMK4_9CHLO</name>
<accession>A0AAD5DMK4</accession>
<dbReference type="InterPro" id="IPR011009">
    <property type="entry name" value="Kinase-like_dom_sf"/>
</dbReference>
<dbReference type="GO" id="GO:0005524">
    <property type="term" value="F:ATP binding"/>
    <property type="evidence" value="ECO:0007669"/>
    <property type="project" value="InterPro"/>
</dbReference>
<evidence type="ECO:0000256" key="4">
    <source>
        <dbReference type="ARBA" id="ARBA00022723"/>
    </source>
</evidence>
<keyword evidence="5" id="KW-0736">Signalosome</keyword>
<sequence length="776" mass="85889">MSGDQPQPSNALKRWELENNVQEASASDMDALYRYDADEQKAIQNVRPWKSDPHYFKRVRISALALLKMAMHAKSGGNIEVMGVMQGKIQGNEFIVVDTFALPVEGTETRVNAGQEAYEYMVDFLETTKASGRFENLVGWYHSHPGYGCWLSGIDVGTQMTNQKYQEPFLAIVVDPHRTVAAGKVEIGAFRTFPEGYKPPEEGPSEYQTIPMDKIEDFGVHCKQYYSLDISFFKSSLDGHLLDLLWNKYWVSALSSNPLLGTRDLVAGQLADIGKKLEAVESQVSTSGRLGRFLTAGSKKGEDGKLEAVVRDTARVASEQIKGLSTQVIKELLFNRRCGCGASNGHAAADDSLSRLPPRAQDSGLADPLPRAQNSSFTEEDEDEVVEQDPTGRYSRYREVSGRGRFKTVFKGFDEKQGIDVAWSKIEADTNNLSHEQMRKIVDEISYGLGLDHPHIIKCFQCWEDGEQGCINMITEFFTSGSLREYRQRHKSLDVKAGMAYLHNRQPPVVHGDLRLDKIYINGHSGEIKIGDLGLAVLAPRRFAPGVMPEGDPSNQYTRSVDIFAYGLLMLELVTGRKVDRTGEADWQERLAAVADPAARAFIARCLSPVEQRPAAQDLLDDAFLQPPKKQPAPAGSVDQELIKSKSDAVLQNSLSHEELSLRGGRAPSLPGSDDEPAACEAGTVRGEDYCFTFTGKLRDGKLHFRLHMQWEGDGDAAGEAGSSKTIDFVYDPDSDTPDEIAAEISNEFHLSDTDRDICAAALKEWLDRGMDAQQG</sequence>
<dbReference type="Proteomes" id="UP001205105">
    <property type="component" value="Unassembled WGS sequence"/>
</dbReference>
<keyword evidence="4" id="KW-0479">Metal-binding</keyword>
<keyword evidence="3" id="KW-0645">Protease</keyword>
<evidence type="ECO:0000256" key="8">
    <source>
        <dbReference type="ARBA" id="ARBA00023049"/>
    </source>
</evidence>
<evidence type="ECO:0000256" key="2">
    <source>
        <dbReference type="ARBA" id="ARBA00012513"/>
    </source>
</evidence>
<dbReference type="GO" id="GO:0008237">
    <property type="term" value="F:metallopeptidase activity"/>
    <property type="evidence" value="ECO:0007669"/>
    <property type="project" value="UniProtKB-KW"/>
</dbReference>
<evidence type="ECO:0000256" key="6">
    <source>
        <dbReference type="ARBA" id="ARBA00022801"/>
    </source>
</evidence>
<feature type="region of interest" description="Disordered" evidence="9">
    <location>
        <begin position="347"/>
        <end position="390"/>
    </location>
</feature>
<keyword evidence="8" id="KW-0482">Metalloprotease</keyword>
<reference evidence="12" key="1">
    <citation type="submission" date="2020-11" db="EMBL/GenBank/DDBJ databases">
        <title>Chlorella ohadii genome sequencing and assembly.</title>
        <authorList>
            <person name="Murik O."/>
            <person name="Treves H."/>
            <person name="Kedem I."/>
            <person name="Shotland Y."/>
            <person name="Kaplan A."/>
        </authorList>
    </citation>
    <scope>NUCLEOTIDE SEQUENCE</scope>
    <source>
        <strain evidence="12">1</strain>
    </source>
</reference>
<dbReference type="AlphaFoldDB" id="A0AAD5DMK4"/>
<evidence type="ECO:0000256" key="9">
    <source>
        <dbReference type="SAM" id="MobiDB-lite"/>
    </source>
</evidence>
<dbReference type="Pfam" id="PF00069">
    <property type="entry name" value="Pkinase"/>
    <property type="match status" value="1"/>
</dbReference>
<dbReference type="PANTHER" id="PTHR13902">
    <property type="entry name" value="SERINE/THREONINE-PROTEIN KINASE WNK WITH NO LYSINE -RELATED"/>
    <property type="match status" value="1"/>
</dbReference>
<dbReference type="InterPro" id="IPR037518">
    <property type="entry name" value="MPN"/>
</dbReference>
<comment type="similarity">
    <text evidence="1">Belongs to the peptidase M67A family. CSN5 subfamily.</text>
</comment>
<keyword evidence="13" id="KW-1185">Reference proteome</keyword>
<dbReference type="SUPFAM" id="SSF102712">
    <property type="entry name" value="JAB1/MPN domain"/>
    <property type="match status" value="1"/>
</dbReference>
<dbReference type="FunFam" id="3.40.140.10:FF:000003">
    <property type="entry name" value="COP9 signalosome complex subunit 5"/>
    <property type="match status" value="1"/>
</dbReference>
<feature type="domain" description="MPN" evidence="11">
    <location>
        <begin position="59"/>
        <end position="196"/>
    </location>
</feature>
<dbReference type="GO" id="GO:0008180">
    <property type="term" value="C:COP9 signalosome"/>
    <property type="evidence" value="ECO:0007669"/>
    <property type="project" value="UniProtKB-KW"/>
</dbReference>
<evidence type="ECO:0000256" key="5">
    <source>
        <dbReference type="ARBA" id="ARBA00022790"/>
    </source>
</evidence>